<protein>
    <submittedName>
        <fullName evidence="2">Sterol carrier protein domain protein</fullName>
    </submittedName>
</protein>
<dbReference type="PANTHER" id="PTHR37817">
    <property type="entry name" value="N-ACETYLTRANSFERASE EIS"/>
    <property type="match status" value="1"/>
</dbReference>
<dbReference type="GO" id="GO:0030649">
    <property type="term" value="P:aminoglycoside antibiotic catabolic process"/>
    <property type="evidence" value="ECO:0007669"/>
    <property type="project" value="TreeGrafter"/>
</dbReference>
<keyword evidence="3" id="KW-1185">Reference proteome</keyword>
<proteinExistence type="predicted"/>
<evidence type="ECO:0000313" key="3">
    <source>
        <dbReference type="Proteomes" id="UP000017090"/>
    </source>
</evidence>
<dbReference type="InterPro" id="IPR025559">
    <property type="entry name" value="Eis_dom"/>
</dbReference>
<dbReference type="SUPFAM" id="SSF55729">
    <property type="entry name" value="Acyl-CoA N-acyltransferases (Nat)"/>
    <property type="match status" value="1"/>
</dbReference>
<dbReference type="Proteomes" id="UP000017090">
    <property type="component" value="Unassembled WGS sequence"/>
</dbReference>
<dbReference type="AlphaFoldDB" id="U7UH41"/>
<dbReference type="InterPro" id="IPR016181">
    <property type="entry name" value="Acyl_CoA_acyltransferase"/>
</dbReference>
<evidence type="ECO:0000259" key="1">
    <source>
        <dbReference type="PROSITE" id="PS51186"/>
    </source>
</evidence>
<dbReference type="PATRIC" id="fig|1111454.3.peg.1497"/>
<dbReference type="Gene3D" id="3.40.630.30">
    <property type="match status" value="2"/>
</dbReference>
<dbReference type="Pfam" id="PF13527">
    <property type="entry name" value="Acetyltransf_9"/>
    <property type="match status" value="1"/>
</dbReference>
<dbReference type="InterPro" id="IPR000182">
    <property type="entry name" value="GNAT_dom"/>
</dbReference>
<dbReference type="eggNOG" id="COG4552">
    <property type="taxonomic scope" value="Bacteria"/>
</dbReference>
<dbReference type="Pfam" id="PF17668">
    <property type="entry name" value="Acetyltransf_17"/>
    <property type="match status" value="1"/>
</dbReference>
<dbReference type="InterPro" id="IPR036527">
    <property type="entry name" value="SCP2_sterol-bd_dom_sf"/>
</dbReference>
<dbReference type="Pfam" id="PF13530">
    <property type="entry name" value="SCP2_2"/>
    <property type="match status" value="1"/>
</dbReference>
<dbReference type="Gene3D" id="3.30.1050.10">
    <property type="entry name" value="SCP2 sterol-binding domain"/>
    <property type="match status" value="1"/>
</dbReference>
<comment type="caution">
    <text evidence="2">The sequence shown here is derived from an EMBL/GenBank/DDBJ whole genome shotgun (WGS) entry which is preliminary data.</text>
</comment>
<dbReference type="PROSITE" id="PS51186">
    <property type="entry name" value="GNAT"/>
    <property type="match status" value="1"/>
</dbReference>
<reference evidence="2 3" key="1">
    <citation type="submission" date="2013-09" db="EMBL/GenBank/DDBJ databases">
        <authorList>
            <person name="Durkin A.S."/>
            <person name="Haft D.R."/>
            <person name="McCorrison J."/>
            <person name="Torralba M."/>
            <person name="Gillis M."/>
            <person name="Haft D.H."/>
            <person name="Methe B."/>
            <person name="Sutton G."/>
            <person name="Nelson K.E."/>
        </authorList>
    </citation>
    <scope>NUCLEOTIDE SEQUENCE [LARGE SCALE GENOMIC DNA]</scope>
    <source>
        <strain evidence="2 3">BV3C16-1</strain>
    </source>
</reference>
<dbReference type="PANTHER" id="PTHR37817:SF1">
    <property type="entry name" value="N-ACETYLTRANSFERASE EIS"/>
    <property type="match status" value="1"/>
</dbReference>
<dbReference type="InterPro" id="IPR041380">
    <property type="entry name" value="Acetyltransf_17"/>
</dbReference>
<sequence>MVRHEQYGCFAAFFPTGKEGDTMEFRIAEKQDRGLIEALWAYCFEPKEDPFFQWYFRHVYRPENVLLGFKNEALACLTHLNPYTLRLRGRFVETSYIVGLATHPAARHGGVGGKLLLAALEEMKRRHHFVNILMPSKAGFYQPYGYELYCHQWQETMPLEALRPFVVKDVRFAFLSDPDQWHYLADIYARYTADLSGYAVRNEESWRSHIAGQLAEGQIAVVFDGEQPIAYMFYKLGEPTINCGEFVYATAKGKGGLLSYLYNHRSQGTAVRWNEGLHDESYRFYPDGKEGHQTIPFMAGRIVDVKGALESVAYAPSLATSLTVAVADPLASWNTGTFTLTVQGGAATVEYTPQAEPAVSLSVGALALLLFGAVDAAALAFNGRLDGTPKAVEALQNIFPKTKCYINEWY</sequence>
<accession>U7UH41</accession>
<dbReference type="InterPro" id="IPR051554">
    <property type="entry name" value="Acetyltransferase_Eis"/>
</dbReference>
<dbReference type="CDD" id="cd04301">
    <property type="entry name" value="NAT_SF"/>
    <property type="match status" value="1"/>
</dbReference>
<dbReference type="STRING" id="1111454.HMPREF1250_1830"/>
<dbReference type="GO" id="GO:0034069">
    <property type="term" value="F:aminoglycoside N-acetyltransferase activity"/>
    <property type="evidence" value="ECO:0007669"/>
    <property type="project" value="TreeGrafter"/>
</dbReference>
<organism evidence="2 3">
    <name type="scientific">Megasphaera vaginalis</name>
    <name type="common">ex Srinivasan et al. 2021</name>
    <dbReference type="NCBI Taxonomy" id="1111454"/>
    <lineage>
        <taxon>Bacteria</taxon>
        <taxon>Bacillati</taxon>
        <taxon>Bacillota</taxon>
        <taxon>Negativicutes</taxon>
        <taxon>Veillonellales</taxon>
        <taxon>Veillonellaceae</taxon>
        <taxon>Megasphaera</taxon>
    </lineage>
</organism>
<evidence type="ECO:0000313" key="2">
    <source>
        <dbReference type="EMBL" id="ERT58650.1"/>
    </source>
</evidence>
<feature type="domain" description="N-acetyltransferase" evidence="1">
    <location>
        <begin position="23"/>
        <end position="166"/>
    </location>
</feature>
<name>U7UH41_9FIRM</name>
<gene>
    <name evidence="2" type="ORF">HMPREF1250_1830</name>
</gene>
<dbReference type="EMBL" id="AWXA01000041">
    <property type="protein sequence ID" value="ERT58650.1"/>
    <property type="molecule type" value="Genomic_DNA"/>
</dbReference>
<dbReference type="SUPFAM" id="SSF55718">
    <property type="entry name" value="SCP-like"/>
    <property type="match status" value="1"/>
</dbReference>